<proteinExistence type="predicted"/>
<comment type="caution">
    <text evidence="1">The sequence shown here is derived from an EMBL/GenBank/DDBJ whole genome shotgun (WGS) entry which is preliminary data.</text>
</comment>
<dbReference type="EMBL" id="QUSF01000002">
    <property type="protein sequence ID" value="RLW12308.1"/>
    <property type="molecule type" value="Genomic_DNA"/>
</dbReference>
<accession>A0A3L8T8K2</accession>
<evidence type="ECO:0000313" key="1">
    <source>
        <dbReference type="EMBL" id="RLW12308.1"/>
    </source>
</evidence>
<name>A0A3L8T8K2_CHLGU</name>
<evidence type="ECO:0000313" key="2">
    <source>
        <dbReference type="Proteomes" id="UP000276834"/>
    </source>
</evidence>
<sequence>TSRAVEFFIRDKYEKKKYYDKNAVNAFNISSDAAQPLASSPSLQAAAEKSKAEVY</sequence>
<feature type="non-terminal residue" evidence="1">
    <location>
        <position position="1"/>
    </location>
</feature>
<keyword evidence="2" id="KW-1185">Reference proteome</keyword>
<gene>
    <name evidence="1" type="ORF">DV515_00000807</name>
</gene>
<organism evidence="1 2">
    <name type="scientific">Chloebia gouldiae</name>
    <name type="common">Gouldian finch</name>
    <name type="synonym">Erythrura gouldiae</name>
    <dbReference type="NCBI Taxonomy" id="44316"/>
    <lineage>
        <taxon>Eukaryota</taxon>
        <taxon>Metazoa</taxon>
        <taxon>Chordata</taxon>
        <taxon>Craniata</taxon>
        <taxon>Vertebrata</taxon>
        <taxon>Euteleostomi</taxon>
        <taxon>Archelosauria</taxon>
        <taxon>Archosauria</taxon>
        <taxon>Dinosauria</taxon>
        <taxon>Saurischia</taxon>
        <taxon>Theropoda</taxon>
        <taxon>Coelurosauria</taxon>
        <taxon>Aves</taxon>
        <taxon>Neognathae</taxon>
        <taxon>Neoaves</taxon>
        <taxon>Telluraves</taxon>
        <taxon>Australaves</taxon>
        <taxon>Passeriformes</taxon>
        <taxon>Passeroidea</taxon>
        <taxon>Passeridae</taxon>
        <taxon>Chloebia</taxon>
    </lineage>
</organism>
<protein>
    <submittedName>
        <fullName evidence="1">Uncharacterized protein</fullName>
    </submittedName>
</protein>
<reference evidence="1 2" key="1">
    <citation type="journal article" date="2018" name="Proc. R. Soc. B">
        <title>A non-coding region near Follistatin controls head colour polymorphism in the Gouldian finch.</title>
        <authorList>
            <person name="Toomey M.B."/>
            <person name="Marques C.I."/>
            <person name="Andrade P."/>
            <person name="Araujo P.M."/>
            <person name="Sabatino S."/>
            <person name="Gazda M.A."/>
            <person name="Afonso S."/>
            <person name="Lopes R.J."/>
            <person name="Corbo J.C."/>
            <person name="Carneiro M."/>
        </authorList>
    </citation>
    <scope>NUCLEOTIDE SEQUENCE [LARGE SCALE GENOMIC DNA]</scope>
    <source>
        <strain evidence="1">Red01</strain>
        <tissue evidence="1">Muscle</tissue>
    </source>
</reference>
<dbReference type="AlphaFoldDB" id="A0A3L8T8K2"/>
<dbReference type="Proteomes" id="UP000276834">
    <property type="component" value="Unassembled WGS sequence"/>
</dbReference>